<comment type="catalytic activity">
    <reaction evidence="6">
        <text>hydrogencarbonate + H(+) = CO2 + H2O</text>
        <dbReference type="Rhea" id="RHEA:10748"/>
        <dbReference type="ChEBI" id="CHEBI:15377"/>
        <dbReference type="ChEBI" id="CHEBI:15378"/>
        <dbReference type="ChEBI" id="CHEBI:16526"/>
        <dbReference type="ChEBI" id="CHEBI:17544"/>
        <dbReference type="EC" id="4.2.1.1"/>
    </reaction>
</comment>
<reference evidence="8 9" key="1">
    <citation type="submission" date="2014-06" db="EMBL/GenBank/DDBJ databases">
        <authorList>
            <person name="Swart Estienne"/>
        </authorList>
    </citation>
    <scope>NUCLEOTIDE SEQUENCE [LARGE SCALE GENOMIC DNA]</scope>
    <source>
        <strain evidence="8 9">130c</strain>
    </source>
</reference>
<dbReference type="SUPFAM" id="SSF51069">
    <property type="entry name" value="Carbonic anhydrase"/>
    <property type="match status" value="1"/>
</dbReference>
<keyword evidence="5" id="KW-0456">Lyase</keyword>
<name>A0A078AZK8_STYLE</name>
<accession>A0A078AZK8</accession>
<gene>
    <name evidence="8" type="primary">Contig4396.g4697</name>
    <name evidence="8" type="ORF">STYLEM_15335</name>
</gene>
<dbReference type="AlphaFoldDB" id="A0A078AZK8"/>
<dbReference type="EMBL" id="CCKQ01014479">
    <property type="protein sequence ID" value="CDW86243.1"/>
    <property type="molecule type" value="Genomic_DNA"/>
</dbReference>
<organism evidence="8 9">
    <name type="scientific">Stylonychia lemnae</name>
    <name type="common">Ciliate</name>
    <dbReference type="NCBI Taxonomy" id="5949"/>
    <lineage>
        <taxon>Eukaryota</taxon>
        <taxon>Sar</taxon>
        <taxon>Alveolata</taxon>
        <taxon>Ciliophora</taxon>
        <taxon>Intramacronucleata</taxon>
        <taxon>Spirotrichea</taxon>
        <taxon>Stichotrichia</taxon>
        <taxon>Sporadotrichida</taxon>
        <taxon>Oxytrichidae</taxon>
        <taxon>Stylonychinae</taxon>
        <taxon>Stylonychia</taxon>
    </lineage>
</organism>
<dbReference type="GO" id="GO:0004089">
    <property type="term" value="F:carbonate dehydratase activity"/>
    <property type="evidence" value="ECO:0007669"/>
    <property type="project" value="UniProtKB-EC"/>
</dbReference>
<dbReference type="Gene3D" id="3.10.200.10">
    <property type="entry name" value="Alpha carbonic anhydrase"/>
    <property type="match status" value="1"/>
</dbReference>
<feature type="domain" description="Alpha-carbonic anhydrase" evidence="7">
    <location>
        <begin position="77"/>
        <end position="316"/>
    </location>
</feature>
<keyword evidence="4" id="KW-0862">Zinc</keyword>
<evidence type="ECO:0000256" key="2">
    <source>
        <dbReference type="ARBA" id="ARBA00012925"/>
    </source>
</evidence>
<dbReference type="InterPro" id="IPR036398">
    <property type="entry name" value="CA_dom_sf"/>
</dbReference>
<dbReference type="InParanoid" id="A0A078AZK8"/>
<dbReference type="GO" id="GO:0008270">
    <property type="term" value="F:zinc ion binding"/>
    <property type="evidence" value="ECO:0007669"/>
    <property type="project" value="InterPro"/>
</dbReference>
<evidence type="ECO:0000256" key="6">
    <source>
        <dbReference type="ARBA" id="ARBA00048348"/>
    </source>
</evidence>
<evidence type="ECO:0000313" key="9">
    <source>
        <dbReference type="Proteomes" id="UP000039865"/>
    </source>
</evidence>
<dbReference type="PANTHER" id="PTHR18952">
    <property type="entry name" value="CARBONIC ANHYDRASE"/>
    <property type="match status" value="1"/>
</dbReference>
<dbReference type="SMART" id="SM01057">
    <property type="entry name" value="Carb_anhydrase"/>
    <property type="match status" value="1"/>
</dbReference>
<dbReference type="InterPro" id="IPR001148">
    <property type="entry name" value="CA_dom"/>
</dbReference>
<dbReference type="PANTHER" id="PTHR18952:SF265">
    <property type="entry name" value="CARBONIC ANHYDRASE"/>
    <property type="match status" value="1"/>
</dbReference>
<evidence type="ECO:0000256" key="5">
    <source>
        <dbReference type="ARBA" id="ARBA00023239"/>
    </source>
</evidence>
<dbReference type="OrthoDB" id="429145at2759"/>
<dbReference type="PROSITE" id="PS51144">
    <property type="entry name" value="ALPHA_CA_2"/>
    <property type="match status" value="1"/>
</dbReference>
<dbReference type="EC" id="4.2.1.1" evidence="2"/>
<evidence type="ECO:0000256" key="1">
    <source>
        <dbReference type="ARBA" id="ARBA00010718"/>
    </source>
</evidence>
<evidence type="ECO:0000256" key="4">
    <source>
        <dbReference type="ARBA" id="ARBA00022833"/>
    </source>
</evidence>
<sequence>MNLRERSKIGIEQFKLWELGIDEKQIVHGGDVITYVQPTLNQKLSKKWELKGNFQKKKEEEDEKNQFVYSKKLELGLQYHEDKQKQQVDTFDWNQDVCLTSTVQSPIKLSVAGLSSYNMKAKLSLNYQDLFNKYLFRTADKYQMFINLTVNDGNVTFVDEFWNEQFFGLENIFFKYKSEHYLENVQHTLEMQLMHRSPTNPKKMLAISVFFNSGMDFDNEFMQELDPRPTNIGQPRKRLSLATKLFDNFYGNFFYYNGSLTQPPCSENVQWFIYNVPIQISTFYNTQLFSMIGDATYGGNYRALQTQTTRNIQLLFSDESSLPNAFNYIQSILNCF</sequence>
<dbReference type="Proteomes" id="UP000039865">
    <property type="component" value="Unassembled WGS sequence"/>
</dbReference>
<dbReference type="InterPro" id="IPR023561">
    <property type="entry name" value="Carbonic_anhydrase_a-class"/>
</dbReference>
<dbReference type="Pfam" id="PF00194">
    <property type="entry name" value="Carb_anhydrase"/>
    <property type="match status" value="1"/>
</dbReference>
<keyword evidence="3" id="KW-0479">Metal-binding</keyword>
<evidence type="ECO:0000259" key="7">
    <source>
        <dbReference type="PROSITE" id="PS51144"/>
    </source>
</evidence>
<protein>
    <recommendedName>
        <fullName evidence="2">carbonic anhydrase</fullName>
        <ecNumber evidence="2">4.2.1.1</ecNumber>
    </recommendedName>
</protein>
<keyword evidence="9" id="KW-1185">Reference proteome</keyword>
<evidence type="ECO:0000313" key="8">
    <source>
        <dbReference type="EMBL" id="CDW86243.1"/>
    </source>
</evidence>
<evidence type="ECO:0000256" key="3">
    <source>
        <dbReference type="ARBA" id="ARBA00022723"/>
    </source>
</evidence>
<comment type="similarity">
    <text evidence="1">Belongs to the alpha-carbonic anhydrase family.</text>
</comment>
<proteinExistence type="inferred from homology"/>